<evidence type="ECO:0000313" key="1">
    <source>
        <dbReference type="EMBL" id="WDE02290.1"/>
    </source>
</evidence>
<evidence type="ECO:0000313" key="2">
    <source>
        <dbReference type="Proteomes" id="UP000032568"/>
    </source>
</evidence>
<dbReference type="RefSeq" id="WP_044831132.1">
    <property type="nucleotide sequence ID" value="NZ_CP059736.1"/>
</dbReference>
<proteinExistence type="predicted"/>
<dbReference type="Pfam" id="PF07040">
    <property type="entry name" value="DUF1326"/>
    <property type="match status" value="1"/>
</dbReference>
<protein>
    <submittedName>
        <fullName evidence="1">DUF1326 domain-containing protein</fullName>
    </submittedName>
</protein>
<accession>A0AAE9YW58</accession>
<dbReference type="Proteomes" id="UP000032568">
    <property type="component" value="Chromosome pTact"/>
</dbReference>
<gene>
    <name evidence="1" type="ORF">SG35_031555</name>
</gene>
<dbReference type="InterPro" id="IPR009758">
    <property type="entry name" value="DUF1326"/>
</dbReference>
<name>A0AAE9YW58_9GAMM</name>
<organism evidence="1 2">
    <name type="scientific">Thalassomonas actiniarum</name>
    <dbReference type="NCBI Taxonomy" id="485447"/>
    <lineage>
        <taxon>Bacteria</taxon>
        <taxon>Pseudomonadati</taxon>
        <taxon>Pseudomonadota</taxon>
        <taxon>Gammaproteobacteria</taxon>
        <taxon>Alteromonadales</taxon>
        <taxon>Colwelliaceae</taxon>
        <taxon>Thalassomonas</taxon>
    </lineage>
</organism>
<dbReference type="AlphaFoldDB" id="A0AAE9YW58"/>
<dbReference type="KEGG" id="tact:SG35_031555"/>
<sequence>MSYRLQGSLLEVCTCKILCPCWVGEDPDFVDCKSAMAWNFQQGTIDGVDVKGLTIGLAVFIPGNVLDGNWRVTMFIDENATDEQAAAIQAVYSGAKGGPVKELVQLVGEVTSVERVPILFKVNEGKGTLKIADVAYAELEPYRSATGEVTTLSNSIFSTVPGAPAYVGKASKFTLKSEPLNVDVDIEGFNSIQSDFLFEHTGDDA</sequence>
<keyword evidence="2" id="KW-1185">Reference proteome</keyword>
<reference evidence="1 2" key="2">
    <citation type="journal article" date="2022" name="Mar. Drugs">
        <title>Bioassay-Guided Fractionation Leads to the Detection of Cholic Acid Generated by the Rare Thalassomonas sp.</title>
        <authorList>
            <person name="Pheiffer F."/>
            <person name="Schneider Y.K."/>
            <person name="Hansen E.H."/>
            <person name="Andersen J.H."/>
            <person name="Isaksson J."/>
            <person name="Busche T."/>
            <person name="R C."/>
            <person name="Kalinowski J."/>
            <person name="Zyl L.V."/>
            <person name="Trindade M."/>
        </authorList>
    </citation>
    <scope>NUCLEOTIDE SEQUENCE [LARGE SCALE GENOMIC DNA]</scope>
    <source>
        <strain evidence="1 2">A5K-106</strain>
    </source>
</reference>
<dbReference type="EMBL" id="CP059736">
    <property type="protein sequence ID" value="WDE02290.1"/>
    <property type="molecule type" value="Genomic_DNA"/>
</dbReference>
<reference evidence="1 2" key="1">
    <citation type="journal article" date="2015" name="Genome Announc.">
        <title>Draft Genome Sequences of Marine Isolates of Thalassomonas viridans and Thalassomonas actiniarum.</title>
        <authorList>
            <person name="Olonade I."/>
            <person name="van Zyl L.J."/>
            <person name="Trindade M."/>
        </authorList>
    </citation>
    <scope>NUCLEOTIDE SEQUENCE [LARGE SCALE GENOMIC DNA]</scope>
    <source>
        <strain evidence="1 2">A5K-106</strain>
    </source>
</reference>